<dbReference type="Pfam" id="PF00440">
    <property type="entry name" value="TetR_N"/>
    <property type="match status" value="1"/>
</dbReference>
<dbReference type="Gene3D" id="1.10.357.10">
    <property type="entry name" value="Tetracycline Repressor, domain 2"/>
    <property type="match status" value="1"/>
</dbReference>
<dbReference type="EMBL" id="JEME01003224">
    <property type="protein sequence ID" value="KYG01841.1"/>
    <property type="molecule type" value="Genomic_DNA"/>
</dbReference>
<feature type="DNA-binding region" description="H-T-H motif" evidence="2">
    <location>
        <begin position="2"/>
        <end position="21"/>
    </location>
</feature>
<dbReference type="AlphaFoldDB" id="A0A150TAZ9"/>
<dbReference type="SUPFAM" id="SSF46689">
    <property type="entry name" value="Homeodomain-like"/>
    <property type="match status" value="1"/>
</dbReference>
<protein>
    <recommendedName>
        <fullName evidence="3">HTH tetR-type domain-containing protein</fullName>
    </recommendedName>
</protein>
<gene>
    <name evidence="4" type="ORF">BE21_55795</name>
</gene>
<accession>A0A150TAZ9</accession>
<comment type="caution">
    <text evidence="4">The sequence shown here is derived from an EMBL/GenBank/DDBJ whole genome shotgun (WGS) entry which is preliminary data.</text>
</comment>
<evidence type="ECO:0000256" key="1">
    <source>
        <dbReference type="ARBA" id="ARBA00023125"/>
    </source>
</evidence>
<dbReference type="GO" id="GO:0003677">
    <property type="term" value="F:DNA binding"/>
    <property type="evidence" value="ECO:0007669"/>
    <property type="project" value="UniProtKB-UniRule"/>
</dbReference>
<dbReference type="InterPro" id="IPR009057">
    <property type="entry name" value="Homeodomain-like_sf"/>
</dbReference>
<dbReference type="Proteomes" id="UP000075502">
    <property type="component" value="Unassembled WGS sequence"/>
</dbReference>
<evidence type="ECO:0000256" key="2">
    <source>
        <dbReference type="PROSITE-ProRule" id="PRU00335"/>
    </source>
</evidence>
<organism evidence="4 5">
    <name type="scientific">Sorangium cellulosum</name>
    <name type="common">Polyangium cellulosum</name>
    <dbReference type="NCBI Taxonomy" id="56"/>
    <lineage>
        <taxon>Bacteria</taxon>
        <taxon>Pseudomonadati</taxon>
        <taxon>Myxococcota</taxon>
        <taxon>Polyangia</taxon>
        <taxon>Polyangiales</taxon>
        <taxon>Polyangiaceae</taxon>
        <taxon>Sorangium</taxon>
    </lineage>
</organism>
<name>A0A150TAZ9_SORCE</name>
<reference evidence="4 5" key="1">
    <citation type="submission" date="2014-02" db="EMBL/GenBank/DDBJ databases">
        <title>The small core and large imbalanced accessory genome model reveals a collaborative survival strategy of Sorangium cellulosum strains in nature.</title>
        <authorList>
            <person name="Han K."/>
            <person name="Peng R."/>
            <person name="Blom J."/>
            <person name="Li Y.-Z."/>
        </authorList>
    </citation>
    <scope>NUCLEOTIDE SEQUENCE [LARGE SCALE GENOMIC DNA]</scope>
    <source>
        <strain evidence="4 5">So0007-03</strain>
    </source>
</reference>
<keyword evidence="1 2" id="KW-0238">DNA-binding</keyword>
<evidence type="ECO:0000313" key="4">
    <source>
        <dbReference type="EMBL" id="KYG01841.1"/>
    </source>
</evidence>
<evidence type="ECO:0000259" key="3">
    <source>
        <dbReference type="PROSITE" id="PS50977"/>
    </source>
</evidence>
<evidence type="ECO:0000313" key="5">
    <source>
        <dbReference type="Proteomes" id="UP000075502"/>
    </source>
</evidence>
<dbReference type="PROSITE" id="PS50977">
    <property type="entry name" value="HTH_TETR_2"/>
    <property type="match status" value="1"/>
</dbReference>
<dbReference type="InterPro" id="IPR001647">
    <property type="entry name" value="HTH_TetR"/>
</dbReference>
<sequence length="168" mass="18939">MTIDDIAKRARVSGSTVYALFKSKEGILGALIETALFGERYQAANARLDGVTDPVRQIALTPAVARAIYESESAELGLIRGASAFSPTLRKLEQVFEEKRFALQRSRVERLYAEGRAKKNLPLEKARRLLWMYTGRDIFRLLVQEGGWTPDEYETWLSETLIDALVEA</sequence>
<feature type="domain" description="HTH tetR-type" evidence="3">
    <location>
        <begin position="1"/>
        <end position="39"/>
    </location>
</feature>
<proteinExistence type="predicted"/>